<evidence type="ECO:0000256" key="1">
    <source>
        <dbReference type="ARBA" id="ARBA00022722"/>
    </source>
</evidence>
<dbReference type="Pfam" id="PF00929">
    <property type="entry name" value="RNase_T"/>
    <property type="match status" value="1"/>
</dbReference>
<evidence type="ECO:0000259" key="3">
    <source>
        <dbReference type="SMART" id="SM00479"/>
    </source>
</evidence>
<reference evidence="4" key="1">
    <citation type="submission" date="2020-06" db="EMBL/GenBank/DDBJ databases">
        <authorList>
            <person name="Dong N."/>
        </authorList>
    </citation>
    <scope>NUCLEOTIDE SEQUENCE</scope>
    <source>
        <strain evidence="4">DF46-2-2</strain>
    </source>
</reference>
<accession>A0AAW7DVJ9</accession>
<keyword evidence="1" id="KW-0540">Nuclease</keyword>
<keyword evidence="2 4" id="KW-0378">Hydrolase</keyword>
<feature type="domain" description="Exonuclease" evidence="3">
    <location>
        <begin position="5"/>
        <end position="180"/>
    </location>
</feature>
<dbReference type="SUPFAM" id="SSF53098">
    <property type="entry name" value="Ribonuclease H-like"/>
    <property type="match status" value="1"/>
</dbReference>
<evidence type="ECO:0000313" key="4">
    <source>
        <dbReference type="EMBL" id="MDM1697233.1"/>
    </source>
</evidence>
<gene>
    <name evidence="4" type="ORF">HX099_11275</name>
</gene>
<name>A0AAW7DVJ9_9GAMM</name>
<dbReference type="AlphaFoldDB" id="A0AAW7DVJ9"/>
<dbReference type="RefSeq" id="WP_286594483.1">
    <property type="nucleotide sequence ID" value="NZ_JACANB010000011.1"/>
</dbReference>
<dbReference type="InterPro" id="IPR013520">
    <property type="entry name" value="Ribonucl_H"/>
</dbReference>
<dbReference type="InterPro" id="IPR036397">
    <property type="entry name" value="RNaseH_sf"/>
</dbReference>
<evidence type="ECO:0000313" key="5">
    <source>
        <dbReference type="Proteomes" id="UP001173465"/>
    </source>
</evidence>
<organism evidence="4 5">
    <name type="scientific">Thiopseudomonas alkaliphila</name>
    <dbReference type="NCBI Taxonomy" id="1697053"/>
    <lineage>
        <taxon>Bacteria</taxon>
        <taxon>Pseudomonadati</taxon>
        <taxon>Pseudomonadota</taxon>
        <taxon>Gammaproteobacteria</taxon>
        <taxon>Pseudomonadales</taxon>
        <taxon>Pseudomonadaceae</taxon>
        <taxon>Thiopseudomonas</taxon>
    </lineage>
</organism>
<comment type="caution">
    <text evidence="4">The sequence shown here is derived from an EMBL/GenBank/DDBJ whole genome shotgun (WGS) entry which is preliminary data.</text>
</comment>
<dbReference type="CDD" id="cd06127">
    <property type="entry name" value="DEDDh"/>
    <property type="match status" value="1"/>
</dbReference>
<dbReference type="Proteomes" id="UP001173465">
    <property type="component" value="Unassembled WGS sequence"/>
</dbReference>
<evidence type="ECO:0000256" key="2">
    <source>
        <dbReference type="ARBA" id="ARBA00022839"/>
    </source>
</evidence>
<sequence length="181" mass="20235">MKAEAFVSVDIETSGPVPGIFSLLSIGACFISDPSKSIYLELCPDSLKHDPEAVAVTGLDLKELQNTGLPPKEAMLKLKKWLDQECPAEHTIVFVGLNTPFDWSFINYHFHKSIGFNPFGFTAIDIKSYYMGASACSWKETKSSHMKIRFNTQQTPNHNALDDALFQAELFSLMLAENQNR</sequence>
<proteinExistence type="predicted"/>
<reference evidence="4" key="2">
    <citation type="journal article" date="2022" name="Sci. Total Environ.">
        <title>Prevalence, transmission, and molecular epidemiology of tet(X)-positive bacteria among humans, animals, and environmental niches in China: An epidemiological, and genomic-based study.</title>
        <authorList>
            <person name="Dong N."/>
            <person name="Zeng Y."/>
            <person name="Cai C."/>
            <person name="Sun C."/>
            <person name="Lu J."/>
            <person name="Liu C."/>
            <person name="Zhou H."/>
            <person name="Sun Q."/>
            <person name="Shu L."/>
            <person name="Wang H."/>
            <person name="Wang Y."/>
            <person name="Wang S."/>
            <person name="Wu C."/>
            <person name="Chan E.W."/>
            <person name="Chen G."/>
            <person name="Shen Z."/>
            <person name="Chen S."/>
            <person name="Zhang R."/>
        </authorList>
    </citation>
    <scope>NUCLEOTIDE SEQUENCE</scope>
    <source>
        <strain evidence="4">DF46-2-2</strain>
    </source>
</reference>
<protein>
    <submittedName>
        <fullName evidence="4">3'-5' exonuclease</fullName>
    </submittedName>
</protein>
<dbReference type="SMART" id="SM00479">
    <property type="entry name" value="EXOIII"/>
    <property type="match status" value="1"/>
</dbReference>
<keyword evidence="2 4" id="KW-0269">Exonuclease</keyword>
<dbReference type="GO" id="GO:0006259">
    <property type="term" value="P:DNA metabolic process"/>
    <property type="evidence" value="ECO:0007669"/>
    <property type="project" value="UniProtKB-ARBA"/>
</dbReference>
<dbReference type="PROSITE" id="PS51257">
    <property type="entry name" value="PROKAR_LIPOPROTEIN"/>
    <property type="match status" value="1"/>
</dbReference>
<dbReference type="InterPro" id="IPR012337">
    <property type="entry name" value="RNaseH-like_sf"/>
</dbReference>
<dbReference type="GO" id="GO:0003676">
    <property type="term" value="F:nucleic acid binding"/>
    <property type="evidence" value="ECO:0007669"/>
    <property type="project" value="InterPro"/>
</dbReference>
<dbReference type="GO" id="GO:0004527">
    <property type="term" value="F:exonuclease activity"/>
    <property type="evidence" value="ECO:0007669"/>
    <property type="project" value="UniProtKB-KW"/>
</dbReference>
<dbReference type="Gene3D" id="3.30.420.10">
    <property type="entry name" value="Ribonuclease H-like superfamily/Ribonuclease H"/>
    <property type="match status" value="1"/>
</dbReference>
<dbReference type="EMBL" id="JACANB010000011">
    <property type="protein sequence ID" value="MDM1697233.1"/>
    <property type="molecule type" value="Genomic_DNA"/>
</dbReference>